<feature type="transmembrane region" description="Helical" evidence="1">
    <location>
        <begin position="133"/>
        <end position="149"/>
    </location>
</feature>
<evidence type="ECO:0000313" key="3">
    <source>
        <dbReference type="Proteomes" id="UP000317421"/>
    </source>
</evidence>
<keyword evidence="3" id="KW-1185">Reference proteome</keyword>
<reference evidence="2 3" key="1">
    <citation type="submission" date="2019-02" db="EMBL/GenBank/DDBJ databases">
        <title>Deep-cultivation of Planctomycetes and their phenomic and genomic characterization uncovers novel biology.</title>
        <authorList>
            <person name="Wiegand S."/>
            <person name="Jogler M."/>
            <person name="Boedeker C."/>
            <person name="Pinto D."/>
            <person name="Vollmers J."/>
            <person name="Rivas-Marin E."/>
            <person name="Kohn T."/>
            <person name="Peeters S.H."/>
            <person name="Heuer A."/>
            <person name="Rast P."/>
            <person name="Oberbeckmann S."/>
            <person name="Bunk B."/>
            <person name="Jeske O."/>
            <person name="Meyerdierks A."/>
            <person name="Storesund J.E."/>
            <person name="Kallscheuer N."/>
            <person name="Luecker S."/>
            <person name="Lage O.M."/>
            <person name="Pohl T."/>
            <person name="Merkel B.J."/>
            <person name="Hornburger P."/>
            <person name="Mueller R.-W."/>
            <person name="Bruemmer F."/>
            <person name="Labrenz M."/>
            <person name="Spormann A.M."/>
            <person name="Op Den Camp H."/>
            <person name="Overmann J."/>
            <person name="Amann R."/>
            <person name="Jetten M.S.M."/>
            <person name="Mascher T."/>
            <person name="Medema M.H."/>
            <person name="Devos D.P."/>
            <person name="Kaster A.-K."/>
            <person name="Ovreas L."/>
            <person name="Rohde M."/>
            <person name="Galperin M.Y."/>
            <person name="Jogler C."/>
        </authorList>
    </citation>
    <scope>NUCLEOTIDE SEQUENCE [LARGE SCALE GENOMIC DNA]</scope>
    <source>
        <strain evidence="2 3">Pla108</strain>
    </source>
</reference>
<dbReference type="EMBL" id="SJPR01000009">
    <property type="protein sequence ID" value="TWT92883.1"/>
    <property type="molecule type" value="Genomic_DNA"/>
</dbReference>
<organism evidence="2 3">
    <name type="scientific">Botrimarina colliarenosi</name>
    <dbReference type="NCBI Taxonomy" id="2528001"/>
    <lineage>
        <taxon>Bacteria</taxon>
        <taxon>Pseudomonadati</taxon>
        <taxon>Planctomycetota</taxon>
        <taxon>Planctomycetia</taxon>
        <taxon>Pirellulales</taxon>
        <taxon>Lacipirellulaceae</taxon>
        <taxon>Botrimarina</taxon>
    </lineage>
</organism>
<keyword evidence="1" id="KW-0812">Transmembrane</keyword>
<dbReference type="PANTHER" id="PTHR31061:SF24">
    <property type="entry name" value="LD22376P"/>
    <property type="match status" value="1"/>
</dbReference>
<feature type="transmembrane region" description="Helical" evidence="1">
    <location>
        <begin position="290"/>
        <end position="309"/>
    </location>
</feature>
<feature type="transmembrane region" description="Helical" evidence="1">
    <location>
        <begin position="156"/>
        <end position="173"/>
    </location>
</feature>
<evidence type="ECO:0000313" key="2">
    <source>
        <dbReference type="EMBL" id="TWT92883.1"/>
    </source>
</evidence>
<feature type="transmembrane region" description="Helical" evidence="1">
    <location>
        <begin position="256"/>
        <end position="278"/>
    </location>
</feature>
<comment type="caution">
    <text evidence="2">The sequence shown here is derived from an EMBL/GenBank/DDBJ whole genome shotgun (WGS) entry which is preliminary data.</text>
</comment>
<dbReference type="RefSeq" id="WP_146446697.1">
    <property type="nucleotide sequence ID" value="NZ_SJPR01000009.1"/>
</dbReference>
<gene>
    <name evidence="2" type="ORF">Pla108_40230</name>
</gene>
<feature type="transmembrane region" description="Helical" evidence="1">
    <location>
        <begin position="100"/>
        <end position="121"/>
    </location>
</feature>
<sequence length="391" mass="43546">MDDSMHANESPPTQRLASLDVYRGVTMLLLAFTVPNWGWQEPIADAHPWLRPLAEQFEHATWRGMTLWDLIQPSFMFMVGVSLPYSLASRKRRGAMQASLWRHAATRAVALILLGVFLRSIGRDETNWTLEDVVSQIGLGYLPLFWLATRGPREQGIAIALLLTATWLLYALWPIPTDDELVVEHFSGFWAHWNEHVGPGVAFDRWLLNLPPRSTPFVVNEGGYYTLNFLPSLATMTLGLLAGQQMKSDRTAGAKLAWLTAWGVGLLAFGLALDAVGVCPLVKKVWTPSFALASGGLCLVILAVFYAILDVGGWRRGAEPATVVGRNPLAMYVMTWTIASWVLMNLTTHLGDDLFFVFGAPYAPLLGNLAVGTVLWLFCCWMDRNRVYVRL</sequence>
<proteinExistence type="predicted"/>
<dbReference type="PANTHER" id="PTHR31061">
    <property type="entry name" value="LD22376P"/>
    <property type="match status" value="1"/>
</dbReference>
<name>A0A5C6A3A9_9BACT</name>
<dbReference type="OrthoDB" id="9788724at2"/>
<feature type="transmembrane region" description="Helical" evidence="1">
    <location>
        <begin position="224"/>
        <end position="244"/>
    </location>
</feature>
<dbReference type="Proteomes" id="UP000317421">
    <property type="component" value="Unassembled WGS sequence"/>
</dbReference>
<protein>
    <submittedName>
        <fullName evidence="2">Uncharacterized protein</fullName>
    </submittedName>
</protein>
<feature type="transmembrane region" description="Helical" evidence="1">
    <location>
        <begin position="21"/>
        <end position="39"/>
    </location>
</feature>
<feature type="transmembrane region" description="Helical" evidence="1">
    <location>
        <begin position="70"/>
        <end position="88"/>
    </location>
</feature>
<feature type="transmembrane region" description="Helical" evidence="1">
    <location>
        <begin position="329"/>
        <end position="350"/>
    </location>
</feature>
<keyword evidence="1" id="KW-0472">Membrane</keyword>
<keyword evidence="1" id="KW-1133">Transmembrane helix</keyword>
<evidence type="ECO:0000256" key="1">
    <source>
        <dbReference type="SAM" id="Phobius"/>
    </source>
</evidence>
<accession>A0A5C6A3A9</accession>
<feature type="transmembrane region" description="Helical" evidence="1">
    <location>
        <begin position="362"/>
        <end position="382"/>
    </location>
</feature>
<dbReference type="AlphaFoldDB" id="A0A5C6A3A9"/>